<feature type="transmembrane region" description="Helical" evidence="6">
    <location>
        <begin position="179"/>
        <end position="199"/>
    </location>
</feature>
<accession>A0A7L6N309</accession>
<gene>
    <name evidence="7" type="ORF">HF295_07275</name>
</gene>
<keyword evidence="8" id="KW-1185">Reference proteome</keyword>
<dbReference type="Proteomes" id="UP000512167">
    <property type="component" value="Chromosome"/>
</dbReference>
<evidence type="ECO:0000256" key="2">
    <source>
        <dbReference type="ARBA" id="ARBA00007375"/>
    </source>
</evidence>
<evidence type="ECO:0000256" key="3">
    <source>
        <dbReference type="ARBA" id="ARBA00022692"/>
    </source>
</evidence>
<keyword evidence="4 6" id="KW-1133">Transmembrane helix</keyword>
<evidence type="ECO:0000256" key="5">
    <source>
        <dbReference type="ARBA" id="ARBA00023136"/>
    </source>
</evidence>
<reference evidence="7 8" key="1">
    <citation type="submission" date="2020-04" db="EMBL/GenBank/DDBJ databases">
        <authorList>
            <person name="Zheng R.K."/>
            <person name="Sun C.M."/>
        </authorList>
    </citation>
    <scope>NUCLEOTIDE SEQUENCE [LARGE SCALE GENOMIC DNA]</scope>
    <source>
        <strain evidence="8">zrk29</strain>
    </source>
</reference>
<dbReference type="EMBL" id="CP051151">
    <property type="protein sequence ID" value="QLY40656.1"/>
    <property type="molecule type" value="Genomic_DNA"/>
</dbReference>
<evidence type="ECO:0000313" key="7">
    <source>
        <dbReference type="EMBL" id="QLY40656.1"/>
    </source>
</evidence>
<feature type="transmembrane region" description="Helical" evidence="6">
    <location>
        <begin position="63"/>
        <end position="85"/>
    </location>
</feature>
<evidence type="ECO:0008006" key="9">
    <source>
        <dbReference type="Google" id="ProtNLM"/>
    </source>
</evidence>
<feature type="transmembrane region" description="Helical" evidence="6">
    <location>
        <begin position="33"/>
        <end position="51"/>
    </location>
</feature>
<comment type="similarity">
    <text evidence="2">Belongs to the TMEM86 family.</text>
</comment>
<evidence type="ECO:0000256" key="4">
    <source>
        <dbReference type="ARBA" id="ARBA00022989"/>
    </source>
</evidence>
<feature type="transmembrane region" description="Helical" evidence="6">
    <location>
        <begin position="97"/>
        <end position="114"/>
    </location>
</feature>
<dbReference type="KEGG" id="tbk:HF295_07275"/>
<dbReference type="PANTHER" id="PTHR31885:SF6">
    <property type="entry name" value="GH04784P"/>
    <property type="match status" value="1"/>
</dbReference>
<organism evidence="7 8">
    <name type="scientific">Hujiaoplasma nucleasis</name>
    <dbReference type="NCBI Taxonomy" id="2725268"/>
    <lineage>
        <taxon>Bacteria</taxon>
        <taxon>Bacillati</taxon>
        <taxon>Mycoplasmatota</taxon>
        <taxon>Mollicutes</taxon>
        <taxon>Candidatus Izemoplasmatales</taxon>
        <taxon>Hujiaoplasmataceae</taxon>
        <taxon>Hujiaoplasma</taxon>
    </lineage>
</organism>
<feature type="transmembrane region" description="Helical" evidence="6">
    <location>
        <begin position="211"/>
        <end position="233"/>
    </location>
</feature>
<keyword evidence="5 6" id="KW-0472">Membrane</keyword>
<feature type="transmembrane region" description="Helical" evidence="6">
    <location>
        <begin position="6"/>
        <end position="21"/>
    </location>
</feature>
<dbReference type="AlphaFoldDB" id="A0A7L6N309"/>
<evidence type="ECO:0000256" key="6">
    <source>
        <dbReference type="SAM" id="Phobius"/>
    </source>
</evidence>
<protein>
    <recommendedName>
        <fullName evidence="9">Lysoplasmalogenase</fullName>
    </recommendedName>
</protein>
<sequence>MLYVILGILLISWLLFIYLIIKDRRLDGFYLKGFTSFVFVFLYFYGLYKIFIDSMILVNESYIILIIGIGLGLISGLIGDLYLEVQYFYPKNKYKQIKYGMIIFAMGHIFYLIAMTEVVVFNYFSLLIALLMTVITYLGSKVLQLDFGKLKLFTYGYSFIIFTMVGQSIFQAIDFNGSTYSILFMIGAILFGLSDLLLAPIYFKKESSKTFVIANLATYYLGQTFIALSIYFIV</sequence>
<keyword evidence="3 6" id="KW-0812">Transmembrane</keyword>
<comment type="subcellular location">
    <subcellularLocation>
        <location evidence="1">Membrane</location>
        <topology evidence="1">Multi-pass membrane protein</topology>
    </subcellularLocation>
</comment>
<evidence type="ECO:0000256" key="1">
    <source>
        <dbReference type="ARBA" id="ARBA00004141"/>
    </source>
</evidence>
<evidence type="ECO:0000313" key="8">
    <source>
        <dbReference type="Proteomes" id="UP000512167"/>
    </source>
</evidence>
<dbReference type="Pfam" id="PF07947">
    <property type="entry name" value="YhhN"/>
    <property type="match status" value="1"/>
</dbReference>
<dbReference type="PANTHER" id="PTHR31885">
    <property type="entry name" value="GH04784P"/>
    <property type="match status" value="1"/>
</dbReference>
<proteinExistence type="inferred from homology"/>
<feature type="transmembrane region" description="Helical" evidence="6">
    <location>
        <begin position="152"/>
        <end position="173"/>
    </location>
</feature>
<name>A0A7L6N309_9MOLU</name>
<dbReference type="RefSeq" id="WP_312031503.1">
    <property type="nucleotide sequence ID" value="NZ_CP051151.1"/>
</dbReference>
<dbReference type="GO" id="GO:0016020">
    <property type="term" value="C:membrane"/>
    <property type="evidence" value="ECO:0007669"/>
    <property type="project" value="UniProtKB-SubCell"/>
</dbReference>
<dbReference type="GO" id="GO:0016787">
    <property type="term" value="F:hydrolase activity"/>
    <property type="evidence" value="ECO:0007669"/>
    <property type="project" value="TreeGrafter"/>
</dbReference>
<feature type="transmembrane region" description="Helical" evidence="6">
    <location>
        <begin position="120"/>
        <end position="140"/>
    </location>
</feature>
<dbReference type="InterPro" id="IPR012506">
    <property type="entry name" value="TMEM86B-like"/>
</dbReference>